<dbReference type="BioCyc" id="SESP1179773:BN6_RS26200-MONOMER"/>
<reference evidence="1 2" key="1">
    <citation type="journal article" date="2012" name="BMC Genomics">
        <title>Complete genome sequence of Saccharothrix espanaensis DSM 44229T and comparison to the other completely sequenced Pseudonocardiaceae.</title>
        <authorList>
            <person name="Strobel T."/>
            <person name="Al-Dilaimi A."/>
            <person name="Blom J."/>
            <person name="Gessner A."/>
            <person name="Kalinowski J."/>
            <person name="Luzhetska M."/>
            <person name="Puhler A."/>
            <person name="Szczepanowski R."/>
            <person name="Bechthold A."/>
            <person name="Ruckert C."/>
        </authorList>
    </citation>
    <scope>NUCLEOTIDE SEQUENCE [LARGE SCALE GENOMIC DNA]</scope>
    <source>
        <strain evidence="2">ATCC 51144 / DSM 44229 / JCM 9112 / NBRC 15066 / NRRL 15764</strain>
    </source>
</reference>
<accession>K0JXP8</accession>
<sequence>MPNKTIYVADGDVALYQRAQELSGGNLSSAIGQALRRFVEVQEASLEGFEEIEVRVGSAGVYRRKRFLARRIASWQVKADGGFTVYYAAFLTRNGRYAVHTKKVAGAVEAPDHTALPGEAGWPGAMRWQDVNEYWDNATFQNSGEPWAAELDLLVFEDFDELQEAVPAELARLAEMNARQYPVEELDI</sequence>
<dbReference type="InterPro" id="IPR027580">
    <property type="entry name" value="EXLDI"/>
</dbReference>
<protein>
    <recommendedName>
        <fullName evidence="3">EXLDI protein</fullName>
    </recommendedName>
</protein>
<evidence type="ECO:0000313" key="2">
    <source>
        <dbReference type="Proteomes" id="UP000006281"/>
    </source>
</evidence>
<dbReference type="STRING" id="1179773.BN6_54210"/>
<dbReference type="eggNOG" id="ENOG50324T6">
    <property type="taxonomic scope" value="Bacteria"/>
</dbReference>
<organism evidence="1 2">
    <name type="scientific">Saccharothrix espanaensis (strain ATCC 51144 / DSM 44229 / JCM 9112 / NBRC 15066 / NRRL 15764)</name>
    <dbReference type="NCBI Taxonomy" id="1179773"/>
    <lineage>
        <taxon>Bacteria</taxon>
        <taxon>Bacillati</taxon>
        <taxon>Actinomycetota</taxon>
        <taxon>Actinomycetes</taxon>
        <taxon>Pseudonocardiales</taxon>
        <taxon>Pseudonocardiaceae</taxon>
        <taxon>Saccharothrix</taxon>
    </lineage>
</organism>
<evidence type="ECO:0000313" key="1">
    <source>
        <dbReference type="EMBL" id="CCH32680.1"/>
    </source>
</evidence>
<dbReference type="OrthoDB" id="3199431at2"/>
<dbReference type="RefSeq" id="WP_015102792.1">
    <property type="nucleotide sequence ID" value="NC_019673.1"/>
</dbReference>
<evidence type="ECO:0008006" key="3">
    <source>
        <dbReference type="Google" id="ProtNLM"/>
    </source>
</evidence>
<dbReference type="HOGENOM" id="CLU_112893_1_0_11"/>
<dbReference type="NCBIfam" id="TIGR04342">
    <property type="entry name" value="EXLDI"/>
    <property type="match status" value="1"/>
</dbReference>
<dbReference type="EMBL" id="HE804045">
    <property type="protein sequence ID" value="CCH32680.1"/>
    <property type="molecule type" value="Genomic_DNA"/>
</dbReference>
<dbReference type="KEGG" id="sesp:BN6_54210"/>
<keyword evidence="2" id="KW-1185">Reference proteome</keyword>
<name>K0JXP8_SACES</name>
<dbReference type="Proteomes" id="UP000006281">
    <property type="component" value="Chromosome"/>
</dbReference>
<dbReference type="PATRIC" id="fig|1179773.3.peg.5463"/>
<dbReference type="AlphaFoldDB" id="K0JXP8"/>
<gene>
    <name evidence="1" type="ordered locus">BN6_54210</name>
</gene>
<proteinExistence type="predicted"/>